<feature type="region of interest" description="Disordered" evidence="1">
    <location>
        <begin position="103"/>
        <end position="126"/>
    </location>
</feature>
<accession>A0A0A9EFK3</accession>
<feature type="compositionally biased region" description="Basic residues" evidence="1">
    <location>
        <begin position="41"/>
        <end position="55"/>
    </location>
</feature>
<feature type="region of interest" description="Disordered" evidence="1">
    <location>
        <begin position="1"/>
        <end position="68"/>
    </location>
</feature>
<dbReference type="PANTHER" id="PTHR34480">
    <property type="entry name" value="OS01G0967800 PROTEIN-RELATED"/>
    <property type="match status" value="1"/>
</dbReference>
<reference evidence="2" key="2">
    <citation type="journal article" date="2015" name="Data Brief">
        <title>Shoot transcriptome of the giant reed, Arundo donax.</title>
        <authorList>
            <person name="Barrero R.A."/>
            <person name="Guerrero F.D."/>
            <person name="Moolhuijzen P."/>
            <person name="Goolsby J.A."/>
            <person name="Tidwell J."/>
            <person name="Bellgard S.E."/>
            <person name="Bellgard M.I."/>
        </authorList>
    </citation>
    <scope>NUCLEOTIDE SEQUENCE</scope>
    <source>
        <tissue evidence="2">Shoot tissue taken approximately 20 cm above the soil surface</tissue>
    </source>
</reference>
<dbReference type="AlphaFoldDB" id="A0A0A9EFK3"/>
<organism evidence="2">
    <name type="scientific">Arundo donax</name>
    <name type="common">Giant reed</name>
    <name type="synonym">Donax arundinaceus</name>
    <dbReference type="NCBI Taxonomy" id="35708"/>
    <lineage>
        <taxon>Eukaryota</taxon>
        <taxon>Viridiplantae</taxon>
        <taxon>Streptophyta</taxon>
        <taxon>Embryophyta</taxon>
        <taxon>Tracheophyta</taxon>
        <taxon>Spermatophyta</taxon>
        <taxon>Magnoliopsida</taxon>
        <taxon>Liliopsida</taxon>
        <taxon>Poales</taxon>
        <taxon>Poaceae</taxon>
        <taxon>PACMAD clade</taxon>
        <taxon>Arundinoideae</taxon>
        <taxon>Arundineae</taxon>
        <taxon>Arundo</taxon>
    </lineage>
</organism>
<proteinExistence type="predicted"/>
<protein>
    <submittedName>
        <fullName evidence="2">Uncharacterized protein</fullName>
    </submittedName>
</protein>
<evidence type="ECO:0000313" key="2">
    <source>
        <dbReference type="EMBL" id="JAD94827.1"/>
    </source>
</evidence>
<dbReference type="EMBL" id="GBRH01203068">
    <property type="protein sequence ID" value="JAD94827.1"/>
    <property type="molecule type" value="Transcribed_RNA"/>
</dbReference>
<name>A0A0A9EFK3_ARUDO</name>
<dbReference type="PANTHER" id="PTHR34480:SF11">
    <property type="entry name" value="OS05G0173500 PROTEIN"/>
    <property type="match status" value="1"/>
</dbReference>
<evidence type="ECO:0000256" key="1">
    <source>
        <dbReference type="SAM" id="MobiDB-lite"/>
    </source>
</evidence>
<reference evidence="2" key="1">
    <citation type="submission" date="2014-09" db="EMBL/GenBank/DDBJ databases">
        <authorList>
            <person name="Magalhaes I.L.F."/>
            <person name="Oliveira U."/>
            <person name="Santos F.R."/>
            <person name="Vidigal T.H.D.A."/>
            <person name="Brescovit A.D."/>
            <person name="Santos A.J."/>
        </authorList>
    </citation>
    <scope>NUCLEOTIDE SEQUENCE</scope>
    <source>
        <tissue evidence="2">Shoot tissue taken approximately 20 cm above the soil surface</tissue>
    </source>
</reference>
<sequence length="473" mass="54248">MENPCPDIARGACSSQGCREDDAAADAAGKGEITQAADGKKPKRTKKKKKIKKNRTPSIGSDGLSSTGKDMISKILTPAFVDLYEQLQCDDGSAGKDKITPAAEEKKKKQKKTKNCKPSPVLGSDGRDVVRKTASTAWTCQHCTKDGEQYEKVVHHIINREPIEGLDWSEDKLSEKTNYYLKRLNPGLPNNDDEDFWAVYDEPQLTELNERLADLKEEAQKLSNENHYTGWYFDPEYCNYVRLQDYQRLMLPDNGVYEDWEYFRETCSTLECDQEFVQYWEKLSSETKRIADYLTAGLCERERIEIVAFYHAVKIAAEFANIFKTLIESSFTEYTWSVRFDNYWYNYYFNFYYDIWKRVAKEKMGFKDALRQVYESDRHFMDGSGIKAELASNGPNPGPLEHDYETYFAKISGELPEGEAERLIMETVKKIVLKHKIYIDYAKTKLGIAKEIGICTSNPHKSSTGQNSSEVAT</sequence>
<feature type="compositionally biased region" description="Polar residues" evidence="1">
    <location>
        <begin position="56"/>
        <end position="68"/>
    </location>
</feature>